<name>C1FUI2_CLOBJ</name>
<evidence type="ECO:0000313" key="1">
    <source>
        <dbReference type="EMBL" id="ACO86325.1"/>
    </source>
</evidence>
<reference evidence="1 2" key="1">
    <citation type="submission" date="2008-10" db="EMBL/GenBank/DDBJ databases">
        <title>Genome sequence of Clostridium botulinum A2 Kyoto.</title>
        <authorList>
            <person name="Shrivastava S."/>
            <person name="Brinkac L.M."/>
            <person name="Brown J.L."/>
            <person name="Bruce D."/>
            <person name="Detter C.C."/>
            <person name="Johnson E.A."/>
            <person name="Munk C.A."/>
            <person name="Smith L.A."/>
            <person name="Smith T.J."/>
            <person name="Sutton G."/>
            <person name="Brettin T.S."/>
        </authorList>
    </citation>
    <scope>NUCLEOTIDE SEQUENCE [LARGE SCALE GENOMIC DNA]</scope>
    <source>
        <strain evidence="2">Kyoto / Type A2</strain>
    </source>
</reference>
<dbReference type="EMBL" id="CP001581">
    <property type="protein sequence ID" value="ACO86325.1"/>
    <property type="molecule type" value="Genomic_DNA"/>
</dbReference>
<dbReference type="HOGENOM" id="CLU_3287236_0_0_9"/>
<sequence length="40" mass="4871">MQGKTSLDKVYDKFYTNLSEIGYPYDRFNECLKKIYKQKN</sequence>
<gene>
    <name evidence="1" type="ordered locus">CLM_0900</name>
</gene>
<accession>C1FUI2</accession>
<dbReference type="Proteomes" id="UP000001374">
    <property type="component" value="Chromosome"/>
</dbReference>
<dbReference type="AlphaFoldDB" id="C1FUI2"/>
<proteinExistence type="predicted"/>
<protein>
    <submittedName>
        <fullName evidence="1">Uncharacterized protein</fullName>
    </submittedName>
</protein>
<evidence type="ECO:0000313" key="2">
    <source>
        <dbReference type="Proteomes" id="UP000001374"/>
    </source>
</evidence>
<organism evidence="1 2">
    <name type="scientific">Clostridium botulinum (strain Kyoto / Type A2)</name>
    <dbReference type="NCBI Taxonomy" id="536232"/>
    <lineage>
        <taxon>Bacteria</taxon>
        <taxon>Bacillati</taxon>
        <taxon>Bacillota</taxon>
        <taxon>Clostridia</taxon>
        <taxon>Eubacteriales</taxon>
        <taxon>Clostridiaceae</taxon>
        <taxon>Clostridium</taxon>
    </lineage>
</organism>
<dbReference type="KEGG" id="cby:CLM_0900"/>